<dbReference type="STRING" id="747365.Thena_0821"/>
<keyword evidence="7 9" id="KW-0460">Magnesium</keyword>
<evidence type="ECO:0000256" key="3">
    <source>
        <dbReference type="ARBA" id="ARBA00022722"/>
    </source>
</evidence>
<keyword evidence="11" id="KW-1185">Reference proteome</keyword>
<dbReference type="eggNOG" id="COG1343">
    <property type="taxonomic scope" value="Bacteria"/>
</dbReference>
<evidence type="ECO:0000256" key="4">
    <source>
        <dbReference type="ARBA" id="ARBA00022723"/>
    </source>
</evidence>
<evidence type="ECO:0000256" key="8">
    <source>
        <dbReference type="ARBA" id="ARBA00023118"/>
    </source>
</evidence>
<comment type="subunit">
    <text evidence="9">Homodimer, forms a heterotetramer with a Cas1 homodimer.</text>
</comment>
<gene>
    <name evidence="9" type="primary">cas2</name>
    <name evidence="10" type="ORF">Thena_0821</name>
</gene>
<keyword evidence="4 9" id="KW-0479">Metal-binding</keyword>
<comment type="function">
    <text evidence="9">CRISPR (clustered regularly interspaced short palindromic repeat), is an adaptive immune system that provides protection against mobile genetic elements (viruses, transposable elements and conjugative plasmids). CRISPR clusters contain sequences complementary to antecedent mobile elements and target invading nucleic acids. CRISPR clusters are transcribed and processed into CRISPR RNA (crRNA). Functions as a ssRNA-specific endoribonuclease. Involved in the integration of spacer DNA into the CRISPR cassette.</text>
</comment>
<organism evidence="10 11">
    <name type="scientific">Thermodesulfobium narugense DSM 14796</name>
    <dbReference type="NCBI Taxonomy" id="747365"/>
    <lineage>
        <taxon>Bacteria</taxon>
        <taxon>Pseudomonadati</taxon>
        <taxon>Thermodesulfobiota</taxon>
        <taxon>Thermodesulfobiia</taxon>
        <taxon>Thermodesulfobiales</taxon>
        <taxon>Thermodesulfobiaceae</taxon>
        <taxon>Thermodesulfobium</taxon>
    </lineage>
</organism>
<evidence type="ECO:0000256" key="1">
    <source>
        <dbReference type="ARBA" id="ARBA00001946"/>
    </source>
</evidence>
<dbReference type="HOGENOM" id="CLU_161124_0_1_9"/>
<feature type="binding site" evidence="9">
    <location>
        <position position="8"/>
    </location>
    <ligand>
        <name>Mg(2+)</name>
        <dbReference type="ChEBI" id="CHEBI:18420"/>
        <note>catalytic</note>
    </ligand>
</feature>
<dbReference type="CDD" id="cd09725">
    <property type="entry name" value="Cas2_I_II_III"/>
    <property type="match status" value="1"/>
</dbReference>
<dbReference type="RefSeq" id="WP_013756179.1">
    <property type="nucleotide sequence ID" value="NC_015499.1"/>
</dbReference>
<dbReference type="Gene3D" id="3.30.70.240">
    <property type="match status" value="1"/>
</dbReference>
<keyword evidence="6 9" id="KW-0378">Hydrolase</keyword>
<proteinExistence type="inferred from homology"/>
<dbReference type="EMBL" id="CP002690">
    <property type="protein sequence ID" value="AEE14454.1"/>
    <property type="molecule type" value="Genomic_DNA"/>
</dbReference>
<dbReference type="GO" id="GO:0043571">
    <property type="term" value="P:maintenance of CRISPR repeat elements"/>
    <property type="evidence" value="ECO:0007669"/>
    <property type="project" value="UniProtKB-UniRule"/>
</dbReference>
<keyword evidence="8 9" id="KW-0051">Antiviral defense</keyword>
<dbReference type="SUPFAM" id="SSF143430">
    <property type="entry name" value="TTP0101/SSO1404-like"/>
    <property type="match status" value="1"/>
</dbReference>
<dbReference type="GO" id="GO:0004521">
    <property type="term" value="F:RNA endonuclease activity"/>
    <property type="evidence" value="ECO:0007669"/>
    <property type="project" value="InterPro"/>
</dbReference>
<evidence type="ECO:0000313" key="10">
    <source>
        <dbReference type="EMBL" id="AEE14454.1"/>
    </source>
</evidence>
<reference evidence="10 11" key="1">
    <citation type="submission" date="2011-04" db="EMBL/GenBank/DDBJ databases">
        <title>The complete genome of Thermodesulfobium narugense DSM 14796.</title>
        <authorList>
            <consortium name="US DOE Joint Genome Institute (JGI-PGF)"/>
            <person name="Lucas S."/>
            <person name="Han J."/>
            <person name="Lapidus A."/>
            <person name="Bruce D."/>
            <person name="Goodwin L."/>
            <person name="Pitluck S."/>
            <person name="Peters L."/>
            <person name="Kyrpides N."/>
            <person name="Mavromatis K."/>
            <person name="Pagani I."/>
            <person name="Ivanova N."/>
            <person name="Ovchinnikova G."/>
            <person name="Zhang X."/>
            <person name="Saunders L."/>
            <person name="Detter J.C."/>
            <person name="Tapia R."/>
            <person name="Han C."/>
            <person name="Land M."/>
            <person name="Hauser L."/>
            <person name="Markowitz V."/>
            <person name="Cheng J.-F."/>
            <person name="Hugenholtz P."/>
            <person name="Woyke T."/>
            <person name="Wu D."/>
            <person name="Spring S."/>
            <person name="Schroeder M."/>
            <person name="Brambilla E."/>
            <person name="Klenk H.-P."/>
            <person name="Eisen J.A."/>
        </authorList>
    </citation>
    <scope>NUCLEOTIDE SEQUENCE [LARGE SCALE GENOMIC DNA]</scope>
    <source>
        <strain evidence="10 11">DSM 14796</strain>
    </source>
</reference>
<dbReference type="Proteomes" id="UP000011765">
    <property type="component" value="Chromosome"/>
</dbReference>
<dbReference type="Pfam" id="PF09827">
    <property type="entry name" value="CRISPR_Cas2"/>
    <property type="match status" value="1"/>
</dbReference>
<evidence type="ECO:0000256" key="7">
    <source>
        <dbReference type="ARBA" id="ARBA00022842"/>
    </source>
</evidence>
<accession>M1E8F9</accession>
<dbReference type="OrthoDB" id="279819at2"/>
<evidence type="ECO:0000256" key="9">
    <source>
        <dbReference type="HAMAP-Rule" id="MF_01471"/>
    </source>
</evidence>
<evidence type="ECO:0000256" key="6">
    <source>
        <dbReference type="ARBA" id="ARBA00022801"/>
    </source>
</evidence>
<dbReference type="EC" id="3.1.-.-" evidence="9"/>
<dbReference type="GO" id="GO:0016787">
    <property type="term" value="F:hydrolase activity"/>
    <property type="evidence" value="ECO:0007669"/>
    <property type="project" value="UniProtKB-KW"/>
</dbReference>
<comment type="cofactor">
    <cofactor evidence="1 9">
        <name>Mg(2+)</name>
        <dbReference type="ChEBI" id="CHEBI:18420"/>
    </cofactor>
</comment>
<dbReference type="InterPro" id="IPR021127">
    <property type="entry name" value="CRISPR_associated_Cas2"/>
</dbReference>
<dbReference type="GO" id="GO:0046872">
    <property type="term" value="F:metal ion binding"/>
    <property type="evidence" value="ECO:0007669"/>
    <property type="project" value="UniProtKB-UniRule"/>
</dbReference>
<dbReference type="PANTHER" id="PTHR34405">
    <property type="entry name" value="CRISPR-ASSOCIATED ENDORIBONUCLEASE CAS2"/>
    <property type="match status" value="1"/>
</dbReference>
<keyword evidence="3 9" id="KW-0540">Nuclease</keyword>
<evidence type="ECO:0000313" key="11">
    <source>
        <dbReference type="Proteomes" id="UP000011765"/>
    </source>
</evidence>
<protein>
    <recommendedName>
        <fullName evidence="9">CRISPR-associated endoribonuclease Cas2</fullName>
        <ecNumber evidence="9">3.1.-.-</ecNumber>
    </recommendedName>
</protein>
<dbReference type="InterPro" id="IPR019199">
    <property type="entry name" value="Virulence_VapD/CRISPR_Cas2"/>
</dbReference>
<dbReference type="AlphaFoldDB" id="M1E8F9"/>
<name>M1E8F9_9BACT</name>
<dbReference type="KEGG" id="tnr:Thena_0821"/>
<comment type="similarity">
    <text evidence="2 9">Belongs to the CRISPR-associated endoribonuclease Cas2 protein family.</text>
</comment>
<evidence type="ECO:0000256" key="2">
    <source>
        <dbReference type="ARBA" id="ARBA00009959"/>
    </source>
</evidence>
<dbReference type="GO" id="GO:0051607">
    <property type="term" value="P:defense response to virus"/>
    <property type="evidence" value="ECO:0007669"/>
    <property type="project" value="UniProtKB-UniRule"/>
</dbReference>
<keyword evidence="5 9" id="KW-0255">Endonuclease</keyword>
<evidence type="ECO:0000256" key="5">
    <source>
        <dbReference type="ARBA" id="ARBA00022759"/>
    </source>
</evidence>
<dbReference type="HAMAP" id="MF_01471">
    <property type="entry name" value="Cas2"/>
    <property type="match status" value="1"/>
</dbReference>
<sequence>MFIILYYDVNEKRCSKMLKKCRAYLQWVQNSVFEGNLTESQLKRLISDLAKIINEEEGDSLIIYKFESQRYTDRIVVGKDKKTDINFI</sequence>
<dbReference type="NCBIfam" id="TIGR01573">
    <property type="entry name" value="cas2"/>
    <property type="match status" value="1"/>
</dbReference>